<feature type="non-terminal residue" evidence="1">
    <location>
        <position position="1"/>
    </location>
</feature>
<gene>
    <name evidence="1" type="primary">maeA</name>
    <name evidence="1" type="ORF">VCHENC02_2686B</name>
</gene>
<organism evidence="1 2">
    <name type="scientific">Vibrio harveyi</name>
    <name type="common">Beneckea harveyi</name>
    <dbReference type="NCBI Taxonomy" id="669"/>
    <lineage>
        <taxon>Bacteria</taxon>
        <taxon>Pseudomonadati</taxon>
        <taxon>Pseudomonadota</taxon>
        <taxon>Gammaproteobacteria</taxon>
        <taxon>Vibrionales</taxon>
        <taxon>Vibrionaceae</taxon>
        <taxon>Vibrio</taxon>
    </lineage>
</organism>
<evidence type="ECO:0000313" key="1">
    <source>
        <dbReference type="EMBL" id="EKM31701.1"/>
    </source>
</evidence>
<accession>A0A454CZ59</accession>
<name>A0A454CZ59_VIBHA</name>
<comment type="caution">
    <text evidence="1">The sequence shown here is derived from an EMBL/GenBank/DDBJ whole genome shotgun (WGS) entry which is preliminary data.</text>
</comment>
<dbReference type="Proteomes" id="UP000008367">
    <property type="component" value="Unassembled WGS sequence"/>
</dbReference>
<reference evidence="1 2" key="1">
    <citation type="submission" date="2012-10" db="EMBL/GenBank/DDBJ databases">
        <title>Genome sequence of Vibrio Cholerae HENC-02.</title>
        <authorList>
            <person name="Eppinger M."/>
            <person name="Hasan N.A."/>
            <person name="Sengamalay N."/>
            <person name="Hine E."/>
            <person name="Su Q."/>
            <person name="Daugherty S.C."/>
            <person name="Young S."/>
            <person name="Sadzewicz L."/>
            <person name="Tallon L."/>
            <person name="Cebula T.A."/>
            <person name="Ravel J."/>
            <person name="Colwell R.R."/>
        </authorList>
    </citation>
    <scope>NUCLEOTIDE SEQUENCE [LARGE SCALE GENOMIC DNA]</scope>
    <source>
        <strain evidence="1 2">HENC-02</strain>
    </source>
</reference>
<proteinExistence type="predicted"/>
<dbReference type="EMBL" id="AJSR01001069">
    <property type="protein sequence ID" value="EKM31701.1"/>
    <property type="molecule type" value="Genomic_DNA"/>
</dbReference>
<protein>
    <submittedName>
        <fullName evidence="1">Putative malate dehydrogenase</fullName>
    </submittedName>
</protein>
<evidence type="ECO:0000313" key="2">
    <source>
        <dbReference type="Proteomes" id="UP000008367"/>
    </source>
</evidence>
<dbReference type="AlphaFoldDB" id="A0A454CZ59"/>
<sequence length="72" mass="8075">GTEFFCDITLMYINECLQLNSEPVRILHASFNPTFKAPNEQRQAPTLYPICGSGSFSDSSIEQGQCVLCRRT</sequence>